<evidence type="ECO:0000313" key="1">
    <source>
        <dbReference type="EMBL" id="XBH02909.1"/>
    </source>
</evidence>
<dbReference type="SUPFAM" id="SSF52047">
    <property type="entry name" value="RNI-like"/>
    <property type="match status" value="1"/>
</dbReference>
<dbReference type="InterPro" id="IPR047722">
    <property type="entry name" value="STM4015-like"/>
</dbReference>
<proteinExistence type="predicted"/>
<protein>
    <submittedName>
        <fullName evidence="1">STM4015 family protein</fullName>
    </submittedName>
</protein>
<reference evidence="1" key="1">
    <citation type="submission" date="2024-05" db="EMBL/GenBank/DDBJ databases">
        <title>Planctomycetes of the genus Singulisphaera possess chitinolytic capabilities.</title>
        <authorList>
            <person name="Ivanova A."/>
        </authorList>
    </citation>
    <scope>NUCLEOTIDE SEQUENCE</scope>
    <source>
        <strain evidence="1">Ch08T</strain>
    </source>
</reference>
<dbReference type="EMBL" id="CP155447">
    <property type="protein sequence ID" value="XBH02909.1"/>
    <property type="molecule type" value="Genomic_DNA"/>
</dbReference>
<gene>
    <name evidence="1" type="ORF">V5E97_32055</name>
</gene>
<dbReference type="NCBIfam" id="NF038076">
    <property type="entry name" value="fam_STM4015"/>
    <property type="match status" value="1"/>
</dbReference>
<organism evidence="1">
    <name type="scientific">Singulisphaera sp. Ch08</name>
    <dbReference type="NCBI Taxonomy" id="3120278"/>
    <lineage>
        <taxon>Bacteria</taxon>
        <taxon>Pseudomonadati</taxon>
        <taxon>Planctomycetota</taxon>
        <taxon>Planctomycetia</taxon>
        <taxon>Isosphaerales</taxon>
        <taxon>Isosphaeraceae</taxon>
        <taxon>Singulisphaera</taxon>
    </lineage>
</organism>
<sequence length="312" mass="33727">MTVDDHAEEFVGLPVRDYDPEEGIADPAGSAYRLSFSWNDTEEMGSFGERLALFLEDPNASQVRGLIIGAWQGDDSALSSESIVEALVAARAILANLRGLFLGDITSEENEISWIEQSDVTPLFDAFPALEQFRVRGGTGLVFGKLRHANLRSLVVESGGLDEQVVRGIAASELPVLEHLELWLGTEGYGRTAGVADLAPILQGDRFPALRYLGLRNCADADEIAKAVAQAPVVAKIKVLDLSLGDLGDEGALAIAGSPDVAKLESLDIHHHFVSDEALAQLKGLGITIDASERMKPYDWRDEDNRYIAVSE</sequence>
<dbReference type="RefSeq" id="WP_406695650.1">
    <property type="nucleotide sequence ID" value="NZ_CP155447.1"/>
</dbReference>
<name>A0AAU7CCE1_9BACT</name>
<accession>A0AAU7CCE1</accession>
<dbReference type="AlphaFoldDB" id="A0AAU7CCE1"/>
<dbReference type="Gene3D" id="3.80.10.10">
    <property type="entry name" value="Ribonuclease Inhibitor"/>
    <property type="match status" value="1"/>
</dbReference>
<dbReference type="InterPro" id="IPR032675">
    <property type="entry name" value="LRR_dom_sf"/>
</dbReference>